<evidence type="ECO:0000259" key="5">
    <source>
        <dbReference type="PROSITE" id="PS50865"/>
    </source>
</evidence>
<dbReference type="SUPFAM" id="SSF144232">
    <property type="entry name" value="HIT/MYND zinc finger-like"/>
    <property type="match status" value="1"/>
</dbReference>
<dbReference type="Proteomes" id="UP000281549">
    <property type="component" value="Unassembled WGS sequence"/>
</dbReference>
<dbReference type="PROSITE" id="PS50865">
    <property type="entry name" value="ZF_MYND_2"/>
    <property type="match status" value="1"/>
</dbReference>
<dbReference type="GO" id="GO:0008270">
    <property type="term" value="F:zinc ion binding"/>
    <property type="evidence" value="ECO:0007669"/>
    <property type="project" value="UniProtKB-KW"/>
</dbReference>
<evidence type="ECO:0000256" key="1">
    <source>
        <dbReference type="ARBA" id="ARBA00022723"/>
    </source>
</evidence>
<evidence type="ECO:0000256" key="2">
    <source>
        <dbReference type="ARBA" id="ARBA00022771"/>
    </source>
</evidence>
<name>A0A4P9YKZ0_ROZAC</name>
<proteinExistence type="predicted"/>
<keyword evidence="3" id="KW-0862">Zinc</keyword>
<feature type="domain" description="MYND-type" evidence="5">
    <location>
        <begin position="6"/>
        <end position="42"/>
    </location>
</feature>
<evidence type="ECO:0000313" key="6">
    <source>
        <dbReference type="EMBL" id="RKP20293.1"/>
    </source>
</evidence>
<dbReference type="InterPro" id="IPR002893">
    <property type="entry name" value="Znf_MYND"/>
</dbReference>
<dbReference type="Pfam" id="PF01753">
    <property type="entry name" value="zf-MYND"/>
    <property type="match status" value="1"/>
</dbReference>
<dbReference type="InterPro" id="IPR027443">
    <property type="entry name" value="IPNS-like_sf"/>
</dbReference>
<evidence type="ECO:0000256" key="3">
    <source>
        <dbReference type="ARBA" id="ARBA00022833"/>
    </source>
</evidence>
<evidence type="ECO:0000313" key="7">
    <source>
        <dbReference type="Proteomes" id="UP000281549"/>
    </source>
</evidence>
<dbReference type="Gene3D" id="6.10.140.2220">
    <property type="match status" value="1"/>
</dbReference>
<dbReference type="Gene3D" id="2.60.120.330">
    <property type="entry name" value="B-lactam Antibiotic, Isopenicillin N Synthase, Chain"/>
    <property type="match status" value="1"/>
</dbReference>
<accession>A0A4P9YKZ0</accession>
<gene>
    <name evidence="6" type="ORF">ROZALSC1DRAFT_28210</name>
</gene>
<dbReference type="SUPFAM" id="SSF51197">
    <property type="entry name" value="Clavaminate synthase-like"/>
    <property type="match status" value="1"/>
</dbReference>
<protein>
    <recommendedName>
        <fullName evidence="5">MYND-type domain-containing protein</fullName>
    </recommendedName>
</protein>
<reference evidence="7" key="1">
    <citation type="journal article" date="2018" name="Nat. Microbiol.">
        <title>Leveraging single-cell genomics to expand the fungal tree of life.</title>
        <authorList>
            <person name="Ahrendt S.R."/>
            <person name="Quandt C.A."/>
            <person name="Ciobanu D."/>
            <person name="Clum A."/>
            <person name="Salamov A."/>
            <person name="Andreopoulos B."/>
            <person name="Cheng J.F."/>
            <person name="Woyke T."/>
            <person name="Pelin A."/>
            <person name="Henrissat B."/>
            <person name="Reynolds N.K."/>
            <person name="Benny G.L."/>
            <person name="Smith M.E."/>
            <person name="James T.Y."/>
            <person name="Grigoriev I.V."/>
        </authorList>
    </citation>
    <scope>NUCLEOTIDE SEQUENCE [LARGE SCALE GENOMIC DNA]</scope>
    <source>
        <strain evidence="7">CSF55</strain>
    </source>
</reference>
<keyword evidence="1" id="KW-0479">Metal-binding</keyword>
<dbReference type="EMBL" id="ML005086">
    <property type="protein sequence ID" value="RKP20293.1"/>
    <property type="molecule type" value="Genomic_DNA"/>
</dbReference>
<organism evidence="6 7">
    <name type="scientific">Rozella allomycis (strain CSF55)</name>
    <dbReference type="NCBI Taxonomy" id="988480"/>
    <lineage>
        <taxon>Eukaryota</taxon>
        <taxon>Fungi</taxon>
        <taxon>Fungi incertae sedis</taxon>
        <taxon>Cryptomycota</taxon>
        <taxon>Cryptomycota incertae sedis</taxon>
        <taxon>Rozella</taxon>
    </lineage>
</organism>
<dbReference type="AlphaFoldDB" id="A0A4P9YKZ0"/>
<evidence type="ECO:0000256" key="4">
    <source>
        <dbReference type="PROSITE-ProRule" id="PRU00134"/>
    </source>
</evidence>
<sequence>MTQYSCAVCGGPASSVCSQCKKMPYCSVICQKKDWLSHKNSHKIPNLLIYPDHAKWTPDEIIKSFKEHGYIIIKLLNKENQHLLREIDKARAKLFEYPVETVRKELHLPDTTEDACYIAGSNLQMVDIRPYDKMTKILPDPSVLVPGFKDIFFQCLNFFSEICIKLTELVFDKVPTVKIFGCSIANGGDFLSFCRMLNYVKAGELFPPHVDNGFFTVSTKSTSTGLAVKNPLTGEYVYPEMLMTENDLVVIAGQIMEGYTKGIIKATRHAVFVQTPPRQTTLFSIHVGGSVFGMMGTEPDEDEKFEMFMRKYEPKQVDF</sequence>
<keyword evidence="2 4" id="KW-0863">Zinc-finger</keyword>